<dbReference type="InterPro" id="IPR001647">
    <property type="entry name" value="HTH_TetR"/>
</dbReference>
<dbReference type="InterPro" id="IPR036271">
    <property type="entry name" value="Tet_transcr_reg_TetR-rel_C_sf"/>
</dbReference>
<dbReference type="GO" id="GO:0003700">
    <property type="term" value="F:DNA-binding transcription factor activity"/>
    <property type="evidence" value="ECO:0007669"/>
    <property type="project" value="TreeGrafter"/>
</dbReference>
<organism evidence="6 7">
    <name type="scientific">Streptomyces poonensis</name>
    <dbReference type="NCBI Taxonomy" id="68255"/>
    <lineage>
        <taxon>Bacteria</taxon>
        <taxon>Bacillati</taxon>
        <taxon>Actinomycetota</taxon>
        <taxon>Actinomycetes</taxon>
        <taxon>Kitasatosporales</taxon>
        <taxon>Streptomycetaceae</taxon>
        <taxon>Streptomyces</taxon>
    </lineage>
</organism>
<dbReference type="GO" id="GO:0000976">
    <property type="term" value="F:transcription cis-regulatory region binding"/>
    <property type="evidence" value="ECO:0007669"/>
    <property type="project" value="TreeGrafter"/>
</dbReference>
<sequence length="232" mass="25290">MAVGSSRIASRTAADGEVTDGLRVDARRNRERILTAAREVFAERGIDAPMATVARRAGVGVATLYRRFPTRDDLVRAAFARQMDLCGRVLAEAVDDPDPWHGFRRLIETVCALQQEERGFPAAFLLAFPDTTQEHTRACEHGERAFATLVRRAQAAGALRPDFHPSDLLVMLLANCGLVAALPGDGAASGRLVAYLLEAFRAEPARGALPPPSAVRLRDFSGPFPKELRREC</sequence>
<evidence type="ECO:0000256" key="2">
    <source>
        <dbReference type="ARBA" id="ARBA00023125"/>
    </source>
</evidence>
<evidence type="ECO:0000256" key="4">
    <source>
        <dbReference type="PROSITE-ProRule" id="PRU00335"/>
    </source>
</evidence>
<reference evidence="6" key="2">
    <citation type="submission" date="2020-09" db="EMBL/GenBank/DDBJ databases">
        <authorList>
            <person name="Sun Q."/>
            <person name="Ohkuma M."/>
        </authorList>
    </citation>
    <scope>NUCLEOTIDE SEQUENCE</scope>
    <source>
        <strain evidence="6">JCM 4815</strain>
    </source>
</reference>
<dbReference type="AlphaFoldDB" id="A0A918UE51"/>
<dbReference type="Gene3D" id="1.10.357.10">
    <property type="entry name" value="Tetracycline Repressor, domain 2"/>
    <property type="match status" value="1"/>
</dbReference>
<feature type="DNA-binding region" description="H-T-H motif" evidence="4">
    <location>
        <begin position="49"/>
        <end position="68"/>
    </location>
</feature>
<dbReference type="EMBL" id="BMVW01000001">
    <property type="protein sequence ID" value="GGY94914.1"/>
    <property type="molecule type" value="Genomic_DNA"/>
</dbReference>
<reference evidence="6" key="1">
    <citation type="journal article" date="2014" name="Int. J. Syst. Evol. Microbiol.">
        <title>Complete genome sequence of Corynebacterium casei LMG S-19264T (=DSM 44701T), isolated from a smear-ripened cheese.</title>
        <authorList>
            <consortium name="US DOE Joint Genome Institute (JGI-PGF)"/>
            <person name="Walter F."/>
            <person name="Albersmeier A."/>
            <person name="Kalinowski J."/>
            <person name="Ruckert C."/>
        </authorList>
    </citation>
    <scope>NUCLEOTIDE SEQUENCE</scope>
    <source>
        <strain evidence="6">JCM 4815</strain>
    </source>
</reference>
<dbReference type="InterPro" id="IPR009057">
    <property type="entry name" value="Homeodomain-like_sf"/>
</dbReference>
<name>A0A918UE51_9ACTN</name>
<evidence type="ECO:0000313" key="7">
    <source>
        <dbReference type="Proteomes" id="UP000622166"/>
    </source>
</evidence>
<dbReference type="PROSITE" id="PS50977">
    <property type="entry name" value="HTH_TETR_2"/>
    <property type="match status" value="1"/>
</dbReference>
<dbReference type="Pfam" id="PF21597">
    <property type="entry name" value="TetR_C_43"/>
    <property type="match status" value="1"/>
</dbReference>
<accession>A0A918UE51</accession>
<dbReference type="Proteomes" id="UP000622166">
    <property type="component" value="Unassembled WGS sequence"/>
</dbReference>
<proteinExistence type="predicted"/>
<evidence type="ECO:0000256" key="1">
    <source>
        <dbReference type="ARBA" id="ARBA00023015"/>
    </source>
</evidence>
<feature type="domain" description="HTH tetR-type" evidence="5">
    <location>
        <begin position="27"/>
        <end position="86"/>
    </location>
</feature>
<evidence type="ECO:0000259" key="5">
    <source>
        <dbReference type="PROSITE" id="PS50977"/>
    </source>
</evidence>
<keyword evidence="1" id="KW-0805">Transcription regulation</keyword>
<dbReference type="InterPro" id="IPR050109">
    <property type="entry name" value="HTH-type_TetR-like_transc_reg"/>
</dbReference>
<dbReference type="PANTHER" id="PTHR30055:SF234">
    <property type="entry name" value="HTH-TYPE TRANSCRIPTIONAL REGULATOR BETI"/>
    <property type="match status" value="1"/>
</dbReference>
<keyword evidence="7" id="KW-1185">Reference proteome</keyword>
<comment type="caution">
    <text evidence="6">The sequence shown here is derived from an EMBL/GenBank/DDBJ whole genome shotgun (WGS) entry which is preliminary data.</text>
</comment>
<gene>
    <name evidence="6" type="ORF">GCM10010365_12150</name>
</gene>
<dbReference type="PANTHER" id="PTHR30055">
    <property type="entry name" value="HTH-TYPE TRANSCRIPTIONAL REGULATOR RUTR"/>
    <property type="match status" value="1"/>
</dbReference>
<evidence type="ECO:0000313" key="6">
    <source>
        <dbReference type="EMBL" id="GGY94914.1"/>
    </source>
</evidence>
<dbReference type="SUPFAM" id="SSF48498">
    <property type="entry name" value="Tetracyclin repressor-like, C-terminal domain"/>
    <property type="match status" value="1"/>
</dbReference>
<dbReference type="PRINTS" id="PR00455">
    <property type="entry name" value="HTHTETR"/>
</dbReference>
<dbReference type="Pfam" id="PF00440">
    <property type="entry name" value="TetR_N"/>
    <property type="match status" value="1"/>
</dbReference>
<dbReference type="InterPro" id="IPR049445">
    <property type="entry name" value="TetR_SbtR-like_C"/>
</dbReference>
<keyword evidence="3" id="KW-0804">Transcription</keyword>
<evidence type="ECO:0000256" key="3">
    <source>
        <dbReference type="ARBA" id="ARBA00023163"/>
    </source>
</evidence>
<protein>
    <submittedName>
        <fullName evidence="6">TetR family transcriptional regulator</fullName>
    </submittedName>
</protein>
<keyword evidence="2 4" id="KW-0238">DNA-binding</keyword>
<dbReference type="SUPFAM" id="SSF46689">
    <property type="entry name" value="Homeodomain-like"/>
    <property type="match status" value="1"/>
</dbReference>